<keyword evidence="9" id="KW-1185">Reference proteome</keyword>
<dbReference type="Pfam" id="PF03963">
    <property type="entry name" value="FlgD"/>
    <property type="match status" value="1"/>
</dbReference>
<keyword evidence="3 5" id="KW-1005">Bacterial flagellum biogenesis</keyword>
<dbReference type="Gene3D" id="2.60.40.4070">
    <property type="match status" value="1"/>
</dbReference>
<dbReference type="EMBL" id="WMIE01000001">
    <property type="protein sequence ID" value="MTH76111.1"/>
    <property type="molecule type" value="Genomic_DNA"/>
</dbReference>
<evidence type="ECO:0000256" key="3">
    <source>
        <dbReference type="ARBA" id="ARBA00022795"/>
    </source>
</evidence>
<name>A0A6L6J7Y9_9RHOB</name>
<keyword evidence="8" id="KW-0969">Cilium</keyword>
<dbReference type="RefSeq" id="WP_155093516.1">
    <property type="nucleotide sequence ID" value="NZ_WMIE01000001.1"/>
</dbReference>
<dbReference type="InterPro" id="IPR025965">
    <property type="entry name" value="FlgD/Vpr_Ig-like"/>
</dbReference>
<feature type="domain" description="FlgD/Vpr Ig-like" evidence="7">
    <location>
        <begin position="108"/>
        <end position="174"/>
    </location>
</feature>
<evidence type="ECO:0000256" key="4">
    <source>
        <dbReference type="ARBA" id="ARBA00024746"/>
    </source>
</evidence>
<dbReference type="Gene3D" id="2.30.30.910">
    <property type="match status" value="1"/>
</dbReference>
<evidence type="ECO:0000256" key="5">
    <source>
        <dbReference type="RuleBase" id="RU362076"/>
    </source>
</evidence>
<evidence type="ECO:0000256" key="1">
    <source>
        <dbReference type="ARBA" id="ARBA00010577"/>
    </source>
</evidence>
<reference evidence="8 9" key="1">
    <citation type="submission" date="2019-11" db="EMBL/GenBank/DDBJ databases">
        <authorList>
            <person name="Dong K."/>
        </authorList>
    </citation>
    <scope>NUCLEOTIDE SEQUENCE [LARGE SCALE GENOMIC DNA]</scope>
    <source>
        <strain evidence="8 9">NBRC 111993</strain>
    </source>
</reference>
<evidence type="ECO:0000313" key="8">
    <source>
        <dbReference type="EMBL" id="MTH76111.1"/>
    </source>
</evidence>
<feature type="region of interest" description="Disordered" evidence="6">
    <location>
        <begin position="1"/>
        <end position="25"/>
    </location>
</feature>
<evidence type="ECO:0000259" key="7">
    <source>
        <dbReference type="Pfam" id="PF13860"/>
    </source>
</evidence>
<protein>
    <recommendedName>
        <fullName evidence="2 5">Basal-body rod modification protein FlgD</fullName>
    </recommendedName>
</protein>
<evidence type="ECO:0000313" key="9">
    <source>
        <dbReference type="Proteomes" id="UP000478183"/>
    </source>
</evidence>
<sequence length="224" mass="23631">MVDSINGVNTGATATTNSTGTSGTSSVGSDYLTFLRMLTTQVQNQDPLNPMESSDFAVQLATFSGVEQQVQTNNLLTELLNANGGQLAQYSGWIGREIRASGPIWYEGESVTLQIDSPANADQLILITSDSAGNEIMREDIGTGSGEVDWQGRDASGNALPDGHYQFQLLAMNNGEVISTTNVEGYSEVTGIEISTEGPVLVLRGNGAVLVDHVTGIREAAEQG</sequence>
<dbReference type="AlphaFoldDB" id="A0A6L6J7Y9"/>
<dbReference type="Proteomes" id="UP000478183">
    <property type="component" value="Unassembled WGS sequence"/>
</dbReference>
<dbReference type="Pfam" id="PF13860">
    <property type="entry name" value="FlgD_ig"/>
    <property type="match status" value="1"/>
</dbReference>
<evidence type="ECO:0000256" key="2">
    <source>
        <dbReference type="ARBA" id="ARBA00016013"/>
    </source>
</evidence>
<comment type="function">
    <text evidence="4 5">Required for flagellar hook formation. May act as a scaffolding protein.</text>
</comment>
<organism evidence="8 9">
    <name type="scientific">Paracoccus aestuariivivens</name>
    <dbReference type="NCBI Taxonomy" id="1820333"/>
    <lineage>
        <taxon>Bacteria</taxon>
        <taxon>Pseudomonadati</taxon>
        <taxon>Pseudomonadota</taxon>
        <taxon>Alphaproteobacteria</taxon>
        <taxon>Rhodobacterales</taxon>
        <taxon>Paracoccaceae</taxon>
        <taxon>Paracoccus</taxon>
    </lineage>
</organism>
<accession>A0A6L6J7Y9</accession>
<comment type="caution">
    <text evidence="8">The sequence shown here is derived from an EMBL/GenBank/DDBJ whole genome shotgun (WGS) entry which is preliminary data.</text>
</comment>
<proteinExistence type="inferred from homology"/>
<comment type="similarity">
    <text evidence="1 5">Belongs to the FlgD family.</text>
</comment>
<keyword evidence="8" id="KW-0966">Cell projection</keyword>
<evidence type="ECO:0000256" key="6">
    <source>
        <dbReference type="SAM" id="MobiDB-lite"/>
    </source>
</evidence>
<dbReference type="GO" id="GO:0044781">
    <property type="term" value="P:bacterial-type flagellum organization"/>
    <property type="evidence" value="ECO:0007669"/>
    <property type="project" value="UniProtKB-UniRule"/>
</dbReference>
<feature type="compositionally biased region" description="Low complexity" evidence="6">
    <location>
        <begin position="7"/>
        <end position="25"/>
    </location>
</feature>
<gene>
    <name evidence="8" type="ORF">GL286_00035</name>
</gene>
<dbReference type="InterPro" id="IPR005648">
    <property type="entry name" value="FlgD"/>
</dbReference>
<dbReference type="OrthoDB" id="9785233at2"/>
<keyword evidence="8" id="KW-0282">Flagellum</keyword>